<reference evidence="2 3" key="1">
    <citation type="submission" date="2016-11" db="EMBL/GenBank/DDBJ databases">
        <authorList>
            <person name="Jaros S."/>
            <person name="Januszkiewicz K."/>
            <person name="Wedrychowicz H."/>
        </authorList>
    </citation>
    <scope>NUCLEOTIDE SEQUENCE [LARGE SCALE GENOMIC DNA]</scope>
    <source>
        <strain evidence="2 3">DSM 27406</strain>
    </source>
</reference>
<dbReference type="InterPro" id="IPR043129">
    <property type="entry name" value="ATPase_NBD"/>
</dbReference>
<name>A0A1M7M1H0_9BACT</name>
<keyword evidence="3" id="KW-1185">Reference proteome</keyword>
<comment type="similarity">
    <text evidence="1">Belongs to the ROK (NagC/XylR) family.</text>
</comment>
<dbReference type="Proteomes" id="UP000184420">
    <property type="component" value="Unassembled WGS sequence"/>
</dbReference>
<evidence type="ECO:0000313" key="2">
    <source>
        <dbReference type="EMBL" id="SHM84480.1"/>
    </source>
</evidence>
<dbReference type="STRING" id="1419482.SAMN05444266_11217"/>
<dbReference type="AlphaFoldDB" id="A0A1M7M1H0"/>
<keyword evidence="2" id="KW-0808">Transferase</keyword>
<dbReference type="EMBL" id="FRBL01000012">
    <property type="protein sequence ID" value="SHM84480.1"/>
    <property type="molecule type" value="Genomic_DNA"/>
</dbReference>
<sequence>MAVGVDIGGSHITAALVDLENRSIIENTWRRERVNSKGAAEDIITAWAAVINEVTKEAAIDNMVIGIGMPGPFDYELGISKMLNQDKYDALFNLNVKELLAAKLNISPKNIQFINDAGCFLQGEGFSGAAREFKRAIGLTLGTGLGSATYDGHLAKDADRWCAPFKNSIAEDYISTRWFVKRYEEISGQTVKDVKALCELEEQDERVKGIFQEFAANLAAFLVPFVQEENPEVIVLGGNIANASPLFLPALILQLAAHHIHIPVRIAMLGESAAIIGAASVWFGETVNA</sequence>
<keyword evidence="2" id="KW-0418">Kinase</keyword>
<dbReference type="GO" id="GO:0016301">
    <property type="term" value="F:kinase activity"/>
    <property type="evidence" value="ECO:0007669"/>
    <property type="project" value="UniProtKB-KW"/>
</dbReference>
<organism evidence="2 3">
    <name type="scientific">Chitinophaga jiangningensis</name>
    <dbReference type="NCBI Taxonomy" id="1419482"/>
    <lineage>
        <taxon>Bacteria</taxon>
        <taxon>Pseudomonadati</taxon>
        <taxon>Bacteroidota</taxon>
        <taxon>Chitinophagia</taxon>
        <taxon>Chitinophagales</taxon>
        <taxon>Chitinophagaceae</taxon>
        <taxon>Chitinophaga</taxon>
    </lineage>
</organism>
<dbReference type="PANTHER" id="PTHR18964">
    <property type="entry name" value="ROK (REPRESSOR, ORF, KINASE) FAMILY"/>
    <property type="match status" value="1"/>
</dbReference>
<evidence type="ECO:0000256" key="1">
    <source>
        <dbReference type="ARBA" id="ARBA00006479"/>
    </source>
</evidence>
<proteinExistence type="inferred from homology"/>
<dbReference type="SUPFAM" id="SSF53067">
    <property type="entry name" value="Actin-like ATPase domain"/>
    <property type="match status" value="1"/>
</dbReference>
<dbReference type="PANTHER" id="PTHR18964:SF149">
    <property type="entry name" value="BIFUNCTIONAL UDP-N-ACETYLGLUCOSAMINE 2-EPIMERASE_N-ACETYLMANNOSAMINE KINASE"/>
    <property type="match status" value="1"/>
</dbReference>
<accession>A0A1M7M1H0</accession>
<dbReference type="InterPro" id="IPR000600">
    <property type="entry name" value="ROK"/>
</dbReference>
<dbReference type="Gene3D" id="3.30.420.40">
    <property type="match status" value="3"/>
</dbReference>
<protein>
    <submittedName>
        <fullName evidence="2">Glucokinase</fullName>
    </submittedName>
</protein>
<gene>
    <name evidence="2" type="ORF">SAMN05444266_11217</name>
</gene>
<dbReference type="Pfam" id="PF00480">
    <property type="entry name" value="ROK"/>
    <property type="match status" value="2"/>
</dbReference>
<evidence type="ECO:0000313" key="3">
    <source>
        <dbReference type="Proteomes" id="UP000184420"/>
    </source>
</evidence>